<sequence length="110" mass="12060">MIKDILLGAAAQLIPKTISHFAFNYMELVQGVPSEELRKNPWYMEVLGPAMPPVDDLVLDLGLPAILYGASMATVRRKEMLKHMALGAGLTGVATFIHDVLCRSGVWLKP</sequence>
<feature type="non-terminal residue" evidence="1">
    <location>
        <position position="110"/>
    </location>
</feature>
<name>X1QTF9_9ZZZZ</name>
<evidence type="ECO:0000313" key="1">
    <source>
        <dbReference type="EMBL" id="GAI54195.1"/>
    </source>
</evidence>
<accession>X1QTF9</accession>
<comment type="caution">
    <text evidence="1">The sequence shown here is derived from an EMBL/GenBank/DDBJ whole genome shotgun (WGS) entry which is preliminary data.</text>
</comment>
<dbReference type="EMBL" id="BARV01033813">
    <property type="protein sequence ID" value="GAI54195.1"/>
    <property type="molecule type" value="Genomic_DNA"/>
</dbReference>
<gene>
    <name evidence="1" type="ORF">S06H3_53084</name>
</gene>
<reference evidence="1" key="1">
    <citation type="journal article" date="2014" name="Front. Microbiol.">
        <title>High frequency of phylogenetically diverse reductive dehalogenase-homologous genes in deep subseafloor sedimentary metagenomes.</title>
        <authorList>
            <person name="Kawai M."/>
            <person name="Futagami T."/>
            <person name="Toyoda A."/>
            <person name="Takaki Y."/>
            <person name="Nishi S."/>
            <person name="Hori S."/>
            <person name="Arai W."/>
            <person name="Tsubouchi T."/>
            <person name="Morono Y."/>
            <person name="Uchiyama I."/>
            <person name="Ito T."/>
            <person name="Fujiyama A."/>
            <person name="Inagaki F."/>
            <person name="Takami H."/>
        </authorList>
    </citation>
    <scope>NUCLEOTIDE SEQUENCE</scope>
    <source>
        <strain evidence="1">Expedition CK06-06</strain>
    </source>
</reference>
<dbReference type="AlphaFoldDB" id="X1QTF9"/>
<organism evidence="1">
    <name type="scientific">marine sediment metagenome</name>
    <dbReference type="NCBI Taxonomy" id="412755"/>
    <lineage>
        <taxon>unclassified sequences</taxon>
        <taxon>metagenomes</taxon>
        <taxon>ecological metagenomes</taxon>
    </lineage>
</organism>
<proteinExistence type="predicted"/>
<protein>
    <submittedName>
        <fullName evidence="1">Uncharacterized protein</fullName>
    </submittedName>
</protein>